<keyword evidence="2" id="KW-0808">Transferase</keyword>
<keyword evidence="5" id="KW-0255">Endonuclease</keyword>
<evidence type="ECO:0000256" key="2">
    <source>
        <dbReference type="ARBA" id="ARBA00022679"/>
    </source>
</evidence>
<dbReference type="PANTHER" id="PTHR37984">
    <property type="entry name" value="PROTEIN CBG26694"/>
    <property type="match status" value="1"/>
</dbReference>
<dbReference type="InterPro" id="IPR041373">
    <property type="entry name" value="RT_RNaseH"/>
</dbReference>
<dbReference type="OrthoDB" id="6105237at2759"/>
<dbReference type="CDD" id="cd09274">
    <property type="entry name" value="RNase_HI_RT_Ty3"/>
    <property type="match status" value="1"/>
</dbReference>
<dbReference type="Gene3D" id="3.30.70.270">
    <property type="match status" value="2"/>
</dbReference>
<dbReference type="CDD" id="cd01647">
    <property type="entry name" value="RT_LTR"/>
    <property type="match status" value="1"/>
</dbReference>
<evidence type="ECO:0000313" key="9">
    <source>
        <dbReference type="EMBL" id="RUS68461.1"/>
    </source>
</evidence>
<reference evidence="9 10" key="1">
    <citation type="submission" date="2019-01" db="EMBL/GenBank/DDBJ databases">
        <title>A draft genome assembly of the solar-powered sea slug Elysia chlorotica.</title>
        <authorList>
            <person name="Cai H."/>
            <person name="Li Q."/>
            <person name="Fang X."/>
            <person name="Li J."/>
            <person name="Curtis N.E."/>
            <person name="Altenburger A."/>
            <person name="Shibata T."/>
            <person name="Feng M."/>
            <person name="Maeda T."/>
            <person name="Schwartz J.A."/>
            <person name="Shigenobu S."/>
            <person name="Lundholm N."/>
            <person name="Nishiyama T."/>
            <person name="Yang H."/>
            <person name="Hasebe M."/>
            <person name="Li S."/>
            <person name="Pierce S.K."/>
            <person name="Wang J."/>
        </authorList>
    </citation>
    <scope>NUCLEOTIDE SEQUENCE [LARGE SCALE GENOMIC DNA]</scope>
    <source>
        <strain evidence="9">EC2010</strain>
        <tissue evidence="9">Whole organism of an adult</tissue>
    </source>
</reference>
<dbReference type="Gene3D" id="3.10.20.370">
    <property type="match status" value="1"/>
</dbReference>
<keyword evidence="3" id="KW-0548">Nucleotidyltransferase</keyword>
<dbReference type="GO" id="GO:0004519">
    <property type="term" value="F:endonuclease activity"/>
    <property type="evidence" value="ECO:0007669"/>
    <property type="project" value="UniProtKB-KW"/>
</dbReference>
<dbReference type="InterPro" id="IPR021109">
    <property type="entry name" value="Peptidase_aspartic_dom_sf"/>
</dbReference>
<dbReference type="AlphaFoldDB" id="A0A3S0Z720"/>
<dbReference type="Gene3D" id="2.40.70.10">
    <property type="entry name" value="Acid Proteases"/>
    <property type="match status" value="1"/>
</dbReference>
<dbReference type="PANTHER" id="PTHR37984:SF8">
    <property type="entry name" value="CCHC-TYPE DOMAIN-CONTAINING PROTEIN"/>
    <property type="match status" value="1"/>
</dbReference>
<protein>
    <recommendedName>
        <fullName evidence="1">RNA-directed DNA polymerase</fullName>
        <ecNumber evidence="1">2.7.7.49</ecNumber>
    </recommendedName>
</protein>
<evidence type="ECO:0000256" key="3">
    <source>
        <dbReference type="ARBA" id="ARBA00022695"/>
    </source>
</evidence>
<dbReference type="InterPro" id="IPR043128">
    <property type="entry name" value="Rev_trsase/Diguanyl_cyclase"/>
</dbReference>
<dbReference type="PROSITE" id="PS50878">
    <property type="entry name" value="RT_POL"/>
    <property type="match status" value="1"/>
</dbReference>
<dbReference type="EC" id="2.7.7.49" evidence="1"/>
<dbReference type="GO" id="GO:0003964">
    <property type="term" value="F:RNA-directed DNA polymerase activity"/>
    <property type="evidence" value="ECO:0007669"/>
    <property type="project" value="UniProtKB-KW"/>
</dbReference>
<evidence type="ECO:0000256" key="4">
    <source>
        <dbReference type="ARBA" id="ARBA00022722"/>
    </source>
</evidence>
<evidence type="ECO:0000256" key="5">
    <source>
        <dbReference type="ARBA" id="ARBA00022759"/>
    </source>
</evidence>
<keyword evidence="6" id="KW-0378">Hydrolase</keyword>
<keyword evidence="7" id="KW-0695">RNA-directed DNA polymerase</keyword>
<dbReference type="EMBL" id="RQTK01002744">
    <property type="protein sequence ID" value="RUS68461.1"/>
    <property type="molecule type" value="Genomic_DNA"/>
</dbReference>
<dbReference type="FunFam" id="3.30.70.270:FF:000026">
    <property type="entry name" value="Transposon Ty3-G Gag-Pol polyprotein"/>
    <property type="match status" value="1"/>
</dbReference>
<comment type="caution">
    <text evidence="9">The sequence shown here is derived from an EMBL/GenBank/DDBJ whole genome shotgun (WGS) entry which is preliminary data.</text>
</comment>
<proteinExistence type="predicted"/>
<dbReference type="InterPro" id="IPR000477">
    <property type="entry name" value="RT_dom"/>
</dbReference>
<dbReference type="FunFam" id="3.10.20.370:FF:000001">
    <property type="entry name" value="Retrovirus-related Pol polyprotein from transposon 17.6-like protein"/>
    <property type="match status" value="1"/>
</dbReference>
<feature type="domain" description="Reverse transcriptase" evidence="8">
    <location>
        <begin position="454"/>
        <end position="637"/>
    </location>
</feature>
<evidence type="ECO:0000313" key="10">
    <source>
        <dbReference type="Proteomes" id="UP000271974"/>
    </source>
</evidence>
<name>A0A3S0Z720_ELYCH</name>
<accession>A0A3S0Z720</accession>
<dbReference type="STRING" id="188477.A0A3S0Z720"/>
<keyword evidence="10" id="KW-1185">Reference proteome</keyword>
<evidence type="ECO:0000256" key="1">
    <source>
        <dbReference type="ARBA" id="ARBA00012493"/>
    </source>
</evidence>
<dbReference type="Proteomes" id="UP000271974">
    <property type="component" value="Unassembled WGS sequence"/>
</dbReference>
<dbReference type="SUPFAM" id="SSF56672">
    <property type="entry name" value="DNA/RNA polymerases"/>
    <property type="match status" value="1"/>
</dbReference>
<dbReference type="SUPFAM" id="SSF50630">
    <property type="entry name" value="Acid proteases"/>
    <property type="match status" value="1"/>
</dbReference>
<dbReference type="Pfam" id="PF00078">
    <property type="entry name" value="RVT_1"/>
    <property type="match status" value="1"/>
</dbReference>
<keyword evidence="4" id="KW-0540">Nuclease</keyword>
<evidence type="ECO:0000259" key="8">
    <source>
        <dbReference type="PROSITE" id="PS50878"/>
    </source>
</evidence>
<sequence>MASGGDTGTTHTMYRNIPIPRALSLTGNLAQNWKVFQRDWKNYEIASKLSTEDMSVRVATLLSCIGSDAMNVFDGFNMSERERENVVDIMKAFESYCIGETNETYERFVFNGRNQRQQEGVEMYIAELRKLSRSCNFGELEESLIRDRLVMGLLCDITRRKLLQESKLTLTKAIDIARSIEVSKGQMKKIKQEAEAETLVHKMIHQRSDHKQSWRQNQTSRDCNFCCKSHPLKKELCPAYGQQCRVCKGSNHFSGSRYCKKKTVRLVTGDQCGGQGESRSELSDSDQELWLSSVGAGKTRTSATLEVNSLEVRFQLDTGSDVNTICQKYVRRGQVMKTKQELTMWNRTKVEPIGEAMLGVFNPKTGRSHTLRFTVVPNTLSCLLGMETMKELDFVTLNEENYIAKVEIGTELGDLGETSLKVDASKTPRQLPCRKVPFALQERCKKELESLVDRGILAPETKPTDWVSQMALVEKANGKIRICIDPAPLNDALQREHYKLPTIDDVLYQLKDAKLFTKLDVQEAFWHVRLDDRSSRLCTMITPFGRFRWLRLPFGLKVSSEIFQRKLTEALEGLDNTITVADDIIIAGCGKDEQDARTNLMKRTEDLRQRCKEKKIVLNDKKAVSEKTEITFMGHLITSSGISPDPTKVAAIRKMPTPTDAPAVRRLCGTVQYLARFIPNLSQHTEPLRALTRKGVEWQWTSQCQESFDAIRRLIEEDTKLAYFDVDKDLYLQVDSSKDGVGCVMHQEGRPIEYASKSLTETQRRWAQIEKELLSVVIGLERFDQYTYGRKVIVQNDHKPLEQILKKPLSQVPRRLQNLLMRLHRYNIEFQYVEGTKLYLADTLSRAVGDQEEIHEVPDLQVHNVTRISDAMMDKIKEATKTDRSLIKLKEYTINGWPNKQECDTSVSVYKQIKDLIGIEDDLLASNMKFNNWPMNVKLARTENPQTKKRHYNNMMKDQHHGRK</sequence>
<organism evidence="9 10">
    <name type="scientific">Elysia chlorotica</name>
    <name type="common">Eastern emerald elysia</name>
    <name type="synonym">Sea slug</name>
    <dbReference type="NCBI Taxonomy" id="188477"/>
    <lineage>
        <taxon>Eukaryota</taxon>
        <taxon>Metazoa</taxon>
        <taxon>Spiralia</taxon>
        <taxon>Lophotrochozoa</taxon>
        <taxon>Mollusca</taxon>
        <taxon>Gastropoda</taxon>
        <taxon>Heterobranchia</taxon>
        <taxon>Euthyneura</taxon>
        <taxon>Panpulmonata</taxon>
        <taxon>Sacoglossa</taxon>
        <taxon>Placobranchoidea</taxon>
        <taxon>Plakobranchidae</taxon>
        <taxon>Elysia</taxon>
    </lineage>
</organism>
<evidence type="ECO:0000256" key="6">
    <source>
        <dbReference type="ARBA" id="ARBA00022801"/>
    </source>
</evidence>
<dbReference type="GO" id="GO:0016787">
    <property type="term" value="F:hydrolase activity"/>
    <property type="evidence" value="ECO:0007669"/>
    <property type="project" value="UniProtKB-KW"/>
</dbReference>
<dbReference type="Pfam" id="PF17917">
    <property type="entry name" value="RT_RNaseH"/>
    <property type="match status" value="1"/>
</dbReference>
<dbReference type="Gene3D" id="3.10.10.10">
    <property type="entry name" value="HIV Type 1 Reverse Transcriptase, subunit A, domain 1"/>
    <property type="match status" value="1"/>
</dbReference>
<dbReference type="InterPro" id="IPR050951">
    <property type="entry name" value="Retrovirus_Pol_polyprotein"/>
</dbReference>
<dbReference type="InterPro" id="IPR043502">
    <property type="entry name" value="DNA/RNA_pol_sf"/>
</dbReference>
<gene>
    <name evidence="9" type="ORF">EGW08_023777</name>
</gene>
<evidence type="ECO:0000256" key="7">
    <source>
        <dbReference type="ARBA" id="ARBA00022918"/>
    </source>
</evidence>